<dbReference type="EC" id="3.2.2.6" evidence="1"/>
<dbReference type="Gene3D" id="3.40.50.10140">
    <property type="entry name" value="Toll/interleukin-1 receptor homology (TIR) domain"/>
    <property type="match status" value="1"/>
</dbReference>
<dbReference type="Gene3D" id="3.80.10.10">
    <property type="entry name" value="Ribonuclease Inhibitor"/>
    <property type="match status" value="2"/>
</dbReference>
<keyword evidence="11" id="KW-1185">Reference proteome</keyword>
<dbReference type="InterPro" id="IPR058192">
    <property type="entry name" value="WHD_ROQ1-like"/>
</dbReference>
<dbReference type="Pfam" id="PF00931">
    <property type="entry name" value="NB-ARC"/>
    <property type="match status" value="1"/>
</dbReference>
<evidence type="ECO:0000256" key="5">
    <source>
        <dbReference type="ARBA" id="ARBA00022821"/>
    </source>
</evidence>
<evidence type="ECO:0000256" key="1">
    <source>
        <dbReference type="ARBA" id="ARBA00011982"/>
    </source>
</evidence>
<evidence type="ECO:0000256" key="4">
    <source>
        <dbReference type="ARBA" id="ARBA00022801"/>
    </source>
</evidence>
<dbReference type="Pfam" id="PF23282">
    <property type="entry name" value="WHD_ROQ1"/>
    <property type="match status" value="1"/>
</dbReference>
<dbReference type="GO" id="GO:0043531">
    <property type="term" value="F:ADP binding"/>
    <property type="evidence" value="ECO:0007669"/>
    <property type="project" value="InterPro"/>
</dbReference>
<dbReference type="Pfam" id="PF01582">
    <property type="entry name" value="TIR"/>
    <property type="match status" value="1"/>
</dbReference>
<dbReference type="Proteomes" id="UP000233551">
    <property type="component" value="Unassembled WGS sequence"/>
</dbReference>
<evidence type="ECO:0000256" key="8">
    <source>
        <dbReference type="SAM" id="MobiDB-lite"/>
    </source>
</evidence>
<dbReference type="PROSITE" id="PS50104">
    <property type="entry name" value="TIR"/>
    <property type="match status" value="1"/>
</dbReference>
<dbReference type="SUPFAM" id="SSF52200">
    <property type="entry name" value="Toll/Interleukin receptor TIR domain"/>
    <property type="match status" value="1"/>
</dbReference>
<name>A0A2I0IYI1_PUNGR</name>
<dbReference type="InterPro" id="IPR044974">
    <property type="entry name" value="Disease_R_plants"/>
</dbReference>
<keyword evidence="4" id="KW-0378">Hydrolase</keyword>
<dbReference type="PANTHER" id="PTHR11017">
    <property type="entry name" value="LEUCINE-RICH REPEAT-CONTAINING PROTEIN"/>
    <property type="match status" value="1"/>
</dbReference>
<feature type="region of interest" description="Disordered" evidence="8">
    <location>
        <begin position="99"/>
        <end position="155"/>
    </location>
</feature>
<keyword evidence="5" id="KW-0611">Plant defense</keyword>
<dbReference type="GO" id="GO:0006952">
    <property type="term" value="P:defense response"/>
    <property type="evidence" value="ECO:0007669"/>
    <property type="project" value="InterPro"/>
</dbReference>
<gene>
    <name evidence="10" type="ORF">CRG98_030529</name>
</gene>
<proteinExistence type="predicted"/>
<protein>
    <recommendedName>
        <fullName evidence="1">ADP-ribosyl cyclase/cyclic ADP-ribose hydrolase</fullName>
        <ecNumber evidence="1">3.2.2.6</ecNumber>
    </recommendedName>
</protein>
<feature type="region of interest" description="Disordered" evidence="8">
    <location>
        <begin position="175"/>
        <end position="220"/>
    </location>
</feature>
<dbReference type="PRINTS" id="PR00364">
    <property type="entry name" value="DISEASERSIST"/>
</dbReference>
<dbReference type="PANTHER" id="PTHR11017:SF527">
    <property type="entry name" value="TMV RESISTANCE PROTEIN N-LIKE"/>
    <property type="match status" value="1"/>
</dbReference>
<dbReference type="GO" id="GO:0007165">
    <property type="term" value="P:signal transduction"/>
    <property type="evidence" value="ECO:0007669"/>
    <property type="project" value="InterPro"/>
</dbReference>
<accession>A0A2I0IYI1</accession>
<dbReference type="EMBL" id="PGOL01002290">
    <property type="protein sequence ID" value="PKI49077.1"/>
    <property type="molecule type" value="Genomic_DNA"/>
</dbReference>
<dbReference type="InterPro" id="IPR003593">
    <property type="entry name" value="AAA+_ATPase"/>
</dbReference>
<evidence type="ECO:0000256" key="3">
    <source>
        <dbReference type="ARBA" id="ARBA00022737"/>
    </source>
</evidence>
<evidence type="ECO:0000259" key="9">
    <source>
        <dbReference type="PROSITE" id="PS50104"/>
    </source>
</evidence>
<dbReference type="FunFam" id="3.40.50.10140:FF:000007">
    <property type="entry name" value="Disease resistance protein (TIR-NBS-LRR class)"/>
    <property type="match status" value="1"/>
</dbReference>
<dbReference type="InterPro" id="IPR042197">
    <property type="entry name" value="Apaf_helical"/>
</dbReference>
<dbReference type="AlphaFoldDB" id="A0A2I0IYI1"/>
<dbReference type="Gene3D" id="3.40.50.300">
    <property type="entry name" value="P-loop containing nucleotide triphosphate hydrolases"/>
    <property type="match status" value="1"/>
</dbReference>
<comment type="caution">
    <text evidence="10">The sequence shown here is derived from an EMBL/GenBank/DDBJ whole genome shotgun (WGS) entry which is preliminary data.</text>
</comment>
<evidence type="ECO:0000256" key="2">
    <source>
        <dbReference type="ARBA" id="ARBA00022614"/>
    </source>
</evidence>
<dbReference type="Pfam" id="PF23286">
    <property type="entry name" value="LRR_13"/>
    <property type="match status" value="1"/>
</dbReference>
<keyword evidence="3" id="KW-0677">Repeat</keyword>
<keyword evidence="6" id="KW-0520">NAD</keyword>
<comment type="catalytic activity">
    <reaction evidence="7">
        <text>NAD(+) + H2O = ADP-D-ribose + nicotinamide + H(+)</text>
        <dbReference type="Rhea" id="RHEA:16301"/>
        <dbReference type="ChEBI" id="CHEBI:15377"/>
        <dbReference type="ChEBI" id="CHEBI:15378"/>
        <dbReference type="ChEBI" id="CHEBI:17154"/>
        <dbReference type="ChEBI" id="CHEBI:57540"/>
        <dbReference type="ChEBI" id="CHEBI:57967"/>
        <dbReference type="EC" id="3.2.2.6"/>
    </reaction>
    <physiologicalReaction direction="left-to-right" evidence="7">
        <dbReference type="Rhea" id="RHEA:16302"/>
    </physiologicalReaction>
</comment>
<dbReference type="SMART" id="SM00382">
    <property type="entry name" value="AAA"/>
    <property type="match status" value="1"/>
</dbReference>
<reference evidence="10 11" key="1">
    <citation type="submission" date="2017-11" db="EMBL/GenBank/DDBJ databases">
        <title>De-novo sequencing of pomegranate (Punica granatum L.) genome.</title>
        <authorList>
            <person name="Akparov Z."/>
            <person name="Amiraslanov A."/>
            <person name="Hajiyeva S."/>
            <person name="Abbasov M."/>
            <person name="Kaur K."/>
            <person name="Hamwieh A."/>
            <person name="Solovyev V."/>
            <person name="Salamov A."/>
            <person name="Braich B."/>
            <person name="Kosarev P."/>
            <person name="Mahmoud A."/>
            <person name="Hajiyev E."/>
            <person name="Babayeva S."/>
            <person name="Izzatullayeva V."/>
            <person name="Mammadov A."/>
            <person name="Mammadov A."/>
            <person name="Sharifova S."/>
            <person name="Ojaghi J."/>
            <person name="Eynullazada K."/>
            <person name="Bayramov B."/>
            <person name="Abdulazimova A."/>
            <person name="Shahmuradov I."/>
        </authorList>
    </citation>
    <scope>NUCLEOTIDE SEQUENCE [LARGE SCALE GENOMIC DNA]</scope>
    <source>
        <strain evidence="11">cv. AG2017</strain>
        <tissue evidence="10">Leaf</tissue>
    </source>
</reference>
<dbReference type="SUPFAM" id="SSF52058">
    <property type="entry name" value="L domain-like"/>
    <property type="match status" value="1"/>
</dbReference>
<feature type="domain" description="TIR" evidence="9">
    <location>
        <begin position="221"/>
        <end position="387"/>
    </location>
</feature>
<evidence type="ECO:0000256" key="7">
    <source>
        <dbReference type="ARBA" id="ARBA00047304"/>
    </source>
</evidence>
<dbReference type="InterPro" id="IPR035897">
    <property type="entry name" value="Toll_tir_struct_dom_sf"/>
</dbReference>
<dbReference type="SUPFAM" id="SSF52540">
    <property type="entry name" value="P-loop containing nucleoside triphosphate hydrolases"/>
    <property type="match status" value="1"/>
</dbReference>
<dbReference type="InterPro" id="IPR027417">
    <property type="entry name" value="P-loop_NTPase"/>
</dbReference>
<dbReference type="GO" id="GO:0061809">
    <property type="term" value="F:NAD+ nucleosidase activity, cyclic ADP-ribose generating"/>
    <property type="evidence" value="ECO:0007669"/>
    <property type="project" value="UniProtKB-EC"/>
</dbReference>
<dbReference type="Pfam" id="PF20160">
    <property type="entry name" value="C-JID"/>
    <property type="match status" value="1"/>
</dbReference>
<organism evidence="10 11">
    <name type="scientific">Punica granatum</name>
    <name type="common">Pomegranate</name>
    <dbReference type="NCBI Taxonomy" id="22663"/>
    <lineage>
        <taxon>Eukaryota</taxon>
        <taxon>Viridiplantae</taxon>
        <taxon>Streptophyta</taxon>
        <taxon>Embryophyta</taxon>
        <taxon>Tracheophyta</taxon>
        <taxon>Spermatophyta</taxon>
        <taxon>Magnoliopsida</taxon>
        <taxon>eudicotyledons</taxon>
        <taxon>Gunneridae</taxon>
        <taxon>Pentapetalae</taxon>
        <taxon>rosids</taxon>
        <taxon>malvids</taxon>
        <taxon>Myrtales</taxon>
        <taxon>Lythraceae</taxon>
        <taxon>Punica</taxon>
    </lineage>
</organism>
<dbReference type="InterPro" id="IPR032675">
    <property type="entry name" value="LRR_dom_sf"/>
</dbReference>
<dbReference type="InterPro" id="IPR045344">
    <property type="entry name" value="C-JID"/>
</dbReference>
<sequence>MKRRERERSAFSPELCRSAKPRAEPPPEQNAPVLDDVIPSEKEQPAVDCRLRYDVVLNTFIDESGLEGGDWIAPSLLEAIERSMITNVVLLSMRAGSAYAGKPPPEQSAPVLDDNVSSEEEQPAAESTSRRGAFDRIPFPRCMRHPKPPPEQRREREELAYLMSLALMKDGMSMSKMRAEPPPEQSAPVLDDDVAPSEKEQPAAAFDHIASETPPPTRTDRRFDVFLSFRGEDTRSSFTNHLNDALHRAGVRNTFIDESGLEGGDEIAPSLLEAIERSMITIVVLSPNYASSSWCLDELIKILECRESLGQTVLPVFYKVDPSDVRRQSGKYGEALAVHEHKSGREKVKRWTEALTKVASLSGYHLLANQRETDFIQTIVKRVMRELNRKPLHVPDNLIGMEHHNRVLYSLLDIESDDVRMLGICGMGGIGKTTITKAICNAISDRFEQNIFLAKVRECDLLQLQEKLLSQMMADVDLKLGNVDRGINLIKNSLCNRKTLIMIDDVNRLDQLETLAGGRDWFGHGSRVIITTRDEHLLVAHGVDEIYRVQPLVDHDARQLFSLTAFGTITPEAKYEQLSYKVVDYTKGLPLAIKVLGSFLRGRSLSEWRCALEKLKRVPNGEIFSVLKISFDSLDDYERAIFLDIACFFEGEHVDHVKEILQCCKLYPEIGLQVLAEKSLVTFEDNKVKMHGMIEDMGKEIVRQEAPQEPGERSRLWFHEDVLHVLTEDTGTNKIEGIKLDLVAPEEVNFSSGVFTNMKRLRLFIAHNAYHSGDSICFPRGLRWLEWPEYSSSSLPLNSGWKELVALYMPKSGINILGEEFRLFRNLRFINFNGCKLLTSIPDLSSMHSLEHLDLGECKSLQEVHQSLGHLPKVSHLNFLNCCSLREFPSSLKSKFLQSLILKGCSKLSKFPDILEEVGGVKELSLDETAIDELPPSLGNLIGLQELYLRNCKRLKNIPSSIYKLKQLERVVFCGCSELEKFPGYQEEGIDSSVISRVSAFPNLIFLDFQSCSLSEGLLGNTRVDILHPGSEVPNWFQHRSTEKVVSFMEPVDSYLNIAGLAFYAVVGGPLESQRQACVSCEVQVFVNKQRAYGVMEQFPLLASDNMWLHYVPQRKMWGLDKSAQNEFGRFVVLFAASAGAVKCSGVHVVYHREK</sequence>
<evidence type="ECO:0000313" key="10">
    <source>
        <dbReference type="EMBL" id="PKI49077.1"/>
    </source>
</evidence>
<dbReference type="SMART" id="SM00255">
    <property type="entry name" value="TIR"/>
    <property type="match status" value="1"/>
</dbReference>
<feature type="region of interest" description="Disordered" evidence="8">
    <location>
        <begin position="1"/>
        <end position="35"/>
    </location>
</feature>
<dbReference type="Gene3D" id="1.10.8.430">
    <property type="entry name" value="Helical domain of apoptotic protease-activating factors"/>
    <property type="match status" value="1"/>
</dbReference>
<dbReference type="InterPro" id="IPR000157">
    <property type="entry name" value="TIR_dom"/>
</dbReference>
<evidence type="ECO:0000313" key="11">
    <source>
        <dbReference type="Proteomes" id="UP000233551"/>
    </source>
</evidence>
<dbReference type="InterPro" id="IPR058546">
    <property type="entry name" value="RPS4B/Roq1-like_LRR"/>
</dbReference>
<dbReference type="InterPro" id="IPR002182">
    <property type="entry name" value="NB-ARC"/>
</dbReference>
<keyword evidence="2" id="KW-0433">Leucine-rich repeat</keyword>
<evidence type="ECO:0000256" key="6">
    <source>
        <dbReference type="ARBA" id="ARBA00023027"/>
    </source>
</evidence>